<evidence type="ECO:0000313" key="2">
    <source>
        <dbReference type="Proteomes" id="UP000286594"/>
    </source>
</evidence>
<sequence>MRAKDLAGLNRIARMRREIALAELAARADEEVRLRAARAELAEAAQSARRDGQGSVVAAQAAEQFSHWVDGQDAALRAALAEAEAQKAAQLAVAAQAVGRQQVLERITERLRKGQRR</sequence>
<name>A0A443LDQ7_9RHOB</name>
<reference evidence="1 2" key="1">
    <citation type="submission" date="2019-01" db="EMBL/GenBank/DDBJ databases">
        <title>Sinorhodobacter populi sp. nov. isolated from the symptomatic bark tissue of Populus euramericana canker.</title>
        <authorList>
            <person name="Xu G."/>
        </authorList>
    </citation>
    <scope>NUCLEOTIDE SEQUENCE [LARGE SCALE GENOMIC DNA]</scope>
    <source>
        <strain evidence="1 2">CCTCC AB2012026</strain>
    </source>
</reference>
<gene>
    <name evidence="1" type="ORF">EOW65_11600</name>
</gene>
<dbReference type="AlphaFoldDB" id="A0A443LDQ7"/>
<keyword evidence="2" id="KW-1185">Reference proteome</keyword>
<proteinExistence type="predicted"/>
<comment type="caution">
    <text evidence="1">The sequence shown here is derived from an EMBL/GenBank/DDBJ whole genome shotgun (WGS) entry which is preliminary data.</text>
</comment>
<protein>
    <recommendedName>
        <fullName evidence="3">Flagellar export protein FliJ</fullName>
    </recommendedName>
</protein>
<evidence type="ECO:0008006" key="3">
    <source>
        <dbReference type="Google" id="ProtNLM"/>
    </source>
</evidence>
<dbReference type="Proteomes" id="UP000286594">
    <property type="component" value="Unassembled WGS sequence"/>
</dbReference>
<accession>A0A443LDQ7</accession>
<organism evidence="1 2">
    <name type="scientific">Paenirhodobacter ferrireducens</name>
    <dbReference type="NCBI Taxonomy" id="1215032"/>
    <lineage>
        <taxon>Bacteria</taxon>
        <taxon>Pseudomonadati</taxon>
        <taxon>Pseudomonadota</taxon>
        <taxon>Alphaproteobacteria</taxon>
        <taxon>Rhodobacterales</taxon>
        <taxon>Rhodobacter group</taxon>
        <taxon>Paenirhodobacter</taxon>
    </lineage>
</organism>
<evidence type="ECO:0000313" key="1">
    <source>
        <dbReference type="EMBL" id="RWR47258.1"/>
    </source>
</evidence>
<dbReference type="RefSeq" id="WP_128149594.1">
    <property type="nucleotide sequence ID" value="NZ_SAVB01000015.1"/>
</dbReference>
<dbReference type="EMBL" id="SAVB01000015">
    <property type="protein sequence ID" value="RWR47258.1"/>
    <property type="molecule type" value="Genomic_DNA"/>
</dbReference>